<dbReference type="Proteomes" id="UP000005018">
    <property type="component" value="Chromosome 1"/>
</dbReference>
<evidence type="ECO:0000313" key="19">
    <source>
        <dbReference type="EMBL" id="CCG20836.1"/>
    </source>
</evidence>
<dbReference type="GO" id="GO:0003684">
    <property type="term" value="F:damaged DNA binding"/>
    <property type="evidence" value="ECO:0007669"/>
    <property type="project" value="InterPro"/>
</dbReference>
<dbReference type="eggNOG" id="KOG2327">
    <property type="taxonomic scope" value="Eukaryota"/>
</dbReference>
<comment type="subcellular location">
    <subcellularLocation>
        <location evidence="2">Chromosome</location>
        <location evidence="2">Telomere</location>
    </subcellularLocation>
    <subcellularLocation>
        <location evidence="1">Nucleus</location>
    </subcellularLocation>
</comment>
<dbReference type="GO" id="GO:0043564">
    <property type="term" value="C:Ku70:Ku80 complex"/>
    <property type="evidence" value="ECO:0007669"/>
    <property type="project" value="InterPro"/>
</dbReference>
<dbReference type="GO" id="GO:0006303">
    <property type="term" value="P:double-strand break repair via nonhomologous end joining"/>
    <property type="evidence" value="ECO:0007669"/>
    <property type="project" value="InterPro"/>
</dbReference>
<name>H8WWL2_CANO9</name>
<feature type="domain" description="Ku" evidence="17">
    <location>
        <begin position="420"/>
        <end position="562"/>
    </location>
</feature>
<evidence type="ECO:0000256" key="15">
    <source>
        <dbReference type="ARBA" id="ARBA00023242"/>
    </source>
</evidence>
<accession>H8WWL2</accession>
<evidence type="ECO:0000256" key="2">
    <source>
        <dbReference type="ARBA" id="ARBA00004574"/>
    </source>
</evidence>
<dbReference type="SUPFAM" id="SSF53300">
    <property type="entry name" value="vWA-like"/>
    <property type="match status" value="1"/>
</dbReference>
<dbReference type="InterPro" id="IPR005161">
    <property type="entry name" value="Ku_N"/>
</dbReference>
<dbReference type="KEGG" id="cot:CORT_0A04480"/>
<evidence type="ECO:0000256" key="10">
    <source>
        <dbReference type="ARBA" id="ARBA00022840"/>
    </source>
</evidence>
<reference evidence="19 20" key="1">
    <citation type="journal article" date="2012" name="PLoS ONE">
        <title>Sequence and analysis of the genome of the pathogenic yeast Candida orthopsilosis.</title>
        <authorList>
            <person name="Riccombeni A."/>
            <person name="Vidanes G."/>
            <person name="Proux-Wera E."/>
            <person name="Wolfe K.H."/>
            <person name="Butler G."/>
        </authorList>
    </citation>
    <scope>NUCLEOTIDE SEQUENCE [LARGE SCALE GENOMIC DNA]</scope>
    <source>
        <strain evidence="19 20">Co 90-125</strain>
    </source>
</reference>
<dbReference type="Gene3D" id="1.10.1600.10">
    <property type="match status" value="1"/>
</dbReference>
<dbReference type="PANTHER" id="PTHR12604">
    <property type="entry name" value="KU AUTOANTIGEN DNA HELICASE"/>
    <property type="match status" value="1"/>
</dbReference>
<dbReference type="GO" id="GO:0016787">
    <property type="term" value="F:hydrolase activity"/>
    <property type="evidence" value="ECO:0007669"/>
    <property type="project" value="UniProtKB-KW"/>
</dbReference>
<sequence length="643" mass="73300">MSDEFDSDVDENEQFKQREVREAVSFLIEITPDILSPQNDLNQTSQLYEILNSINDLMQDLIITSRSTGIGIYFYNCATTPPLKSMKSPPGFNRLFHLNVLNLTNMKTLNDLIQNVDQCPLESIFQYEPMKQDVELCTVLSKMIDEFMNKREFNKQRMIWITSNDHPFEQDSTYEMLFRTINDVYAYGFYIEPIFLEPKSHAFDHSQYKLIFMNSNFMKPSQQTQQLQKSQQNTLETQVDAKQSGGFSKDSPILQKSVLSSQIRQSILDIKYVRRVQFTCNLILSDNGNLGGSVGCTVKGYSLYSHEKIKKRELLLYTRGELLKRVYTESNYIREKDGSKIDVKSAHNSGGLSLAERKEQAGIKKGIELGGGADVLLLNQEQMKFLRDYTFDHRVEEEQDDDGEEKEGVDADEDSEARPVPFSPPPYLKLIGFRDLSHFNYAYSCSAPIFITADTFNGLGGSSYTLNGGFTNSQSTFASLYRTCIKLQQYAMVLGCPRSNSKPHLYAMYPTRTQGSTKVGRGAEGRTKGSASAASSAAATCGDFPQGFLLIKMPWLEDMRSLPATYIKEINSGGDDGETKVKSEYTYEHQSGSPYDKHIVQQMKHLIQQQKIQQYNPRDYPNPSLNHFYNVIKHELLQMEYEK</sequence>
<evidence type="ECO:0000256" key="5">
    <source>
        <dbReference type="ARBA" id="ARBA00022454"/>
    </source>
</evidence>
<evidence type="ECO:0000256" key="14">
    <source>
        <dbReference type="ARBA" id="ARBA00023204"/>
    </source>
</evidence>
<keyword evidence="14" id="KW-0234">DNA repair</keyword>
<dbReference type="GO" id="GO:0003690">
    <property type="term" value="F:double-stranded DNA binding"/>
    <property type="evidence" value="ECO:0007669"/>
    <property type="project" value="TreeGrafter"/>
</dbReference>
<dbReference type="InterPro" id="IPR036465">
    <property type="entry name" value="vWFA_dom_sf"/>
</dbReference>
<evidence type="ECO:0000256" key="13">
    <source>
        <dbReference type="ARBA" id="ARBA00023172"/>
    </source>
</evidence>
<dbReference type="PIRSF" id="PIRSF003033">
    <property type="entry name" value="Ku70"/>
    <property type="match status" value="1"/>
</dbReference>
<proteinExistence type="inferred from homology"/>
<evidence type="ECO:0000256" key="16">
    <source>
        <dbReference type="SAM" id="MobiDB-lite"/>
    </source>
</evidence>
<evidence type="ECO:0000259" key="18">
    <source>
        <dbReference type="Pfam" id="PF03731"/>
    </source>
</evidence>
<keyword evidence="9" id="KW-0347">Helicase</keyword>
<dbReference type="GO" id="GO:0003678">
    <property type="term" value="F:DNA helicase activity"/>
    <property type="evidence" value="ECO:0007669"/>
    <property type="project" value="UniProtKB-EC"/>
</dbReference>
<dbReference type="InterPro" id="IPR016194">
    <property type="entry name" value="SPOC-like_C_dom_sf"/>
</dbReference>
<dbReference type="Pfam" id="PF02735">
    <property type="entry name" value="Ku"/>
    <property type="match status" value="1"/>
</dbReference>
<gene>
    <name evidence="19" type="ORF">CORT_0A04480</name>
</gene>
<keyword evidence="12" id="KW-0238">DNA-binding</keyword>
<dbReference type="GO" id="GO:0042162">
    <property type="term" value="F:telomeric DNA binding"/>
    <property type="evidence" value="ECO:0007669"/>
    <property type="project" value="InterPro"/>
</dbReference>
<keyword evidence="5" id="KW-0158">Chromosome</keyword>
<dbReference type="HOGENOM" id="CLU_024202_0_0_1"/>
<protein>
    <recommendedName>
        <fullName evidence="4">DNA helicase</fullName>
        <ecNumber evidence="4">3.6.4.12</ecNumber>
    </recommendedName>
</protein>
<dbReference type="GO" id="GO:0000723">
    <property type="term" value="P:telomere maintenance"/>
    <property type="evidence" value="ECO:0007669"/>
    <property type="project" value="InterPro"/>
</dbReference>
<keyword evidence="6" id="KW-0547">Nucleotide-binding</keyword>
<dbReference type="AlphaFoldDB" id="H8WWL2"/>
<evidence type="ECO:0000256" key="9">
    <source>
        <dbReference type="ARBA" id="ARBA00022806"/>
    </source>
</evidence>
<evidence type="ECO:0000256" key="3">
    <source>
        <dbReference type="ARBA" id="ARBA00005240"/>
    </source>
</evidence>
<keyword evidence="20" id="KW-1185">Reference proteome</keyword>
<dbReference type="GO" id="GO:0005524">
    <property type="term" value="F:ATP binding"/>
    <property type="evidence" value="ECO:0007669"/>
    <property type="project" value="UniProtKB-KW"/>
</dbReference>
<comment type="similarity">
    <text evidence="3">Belongs to the ku70 family.</text>
</comment>
<evidence type="ECO:0000256" key="7">
    <source>
        <dbReference type="ARBA" id="ARBA00022763"/>
    </source>
</evidence>
<feature type="domain" description="Ku70/Ku80 N-terminal alpha/beta" evidence="18">
    <location>
        <begin position="24"/>
        <end position="226"/>
    </location>
</feature>
<dbReference type="GeneID" id="14537404"/>
<evidence type="ECO:0000313" key="20">
    <source>
        <dbReference type="Proteomes" id="UP000005018"/>
    </source>
</evidence>
<keyword evidence="13" id="KW-0233">DNA recombination</keyword>
<feature type="region of interest" description="Disordered" evidence="16">
    <location>
        <begin position="395"/>
        <end position="420"/>
    </location>
</feature>
<organism evidence="19 20">
    <name type="scientific">Candida orthopsilosis (strain 90-125)</name>
    <name type="common">Yeast</name>
    <dbReference type="NCBI Taxonomy" id="1136231"/>
    <lineage>
        <taxon>Eukaryota</taxon>
        <taxon>Fungi</taxon>
        <taxon>Dikarya</taxon>
        <taxon>Ascomycota</taxon>
        <taxon>Saccharomycotina</taxon>
        <taxon>Pichiomycetes</taxon>
        <taxon>Debaryomycetaceae</taxon>
        <taxon>Candida/Lodderomyces clade</taxon>
        <taxon>Candida</taxon>
    </lineage>
</organism>
<dbReference type="SUPFAM" id="SSF100939">
    <property type="entry name" value="SPOC domain-like"/>
    <property type="match status" value="1"/>
</dbReference>
<dbReference type="EMBL" id="HE681719">
    <property type="protein sequence ID" value="CCG20836.1"/>
    <property type="molecule type" value="Genomic_DNA"/>
</dbReference>
<dbReference type="PANTHER" id="PTHR12604:SF2">
    <property type="entry name" value="X-RAY REPAIR CROSS-COMPLEMENTING PROTEIN 6"/>
    <property type="match status" value="1"/>
</dbReference>
<evidence type="ECO:0000259" key="17">
    <source>
        <dbReference type="Pfam" id="PF02735"/>
    </source>
</evidence>
<dbReference type="InterPro" id="IPR047087">
    <property type="entry name" value="KU70_core_dom"/>
</dbReference>
<keyword evidence="8" id="KW-0378">Hydrolase</keyword>
<dbReference type="OrthoDB" id="3249161at2759"/>
<evidence type="ECO:0000256" key="8">
    <source>
        <dbReference type="ARBA" id="ARBA00022801"/>
    </source>
</evidence>
<evidence type="ECO:0000256" key="1">
    <source>
        <dbReference type="ARBA" id="ARBA00004123"/>
    </source>
</evidence>
<evidence type="ECO:0000256" key="4">
    <source>
        <dbReference type="ARBA" id="ARBA00012551"/>
    </source>
</evidence>
<feature type="compositionally biased region" description="Acidic residues" evidence="16">
    <location>
        <begin position="397"/>
        <end position="415"/>
    </location>
</feature>
<keyword evidence="10" id="KW-0067">ATP-binding</keyword>
<dbReference type="InterPro" id="IPR006164">
    <property type="entry name" value="DNA_bd_Ku70/Ku80"/>
</dbReference>
<dbReference type="RefSeq" id="XP_003866276.1">
    <property type="nucleotide sequence ID" value="XM_003866228.1"/>
</dbReference>
<dbReference type="CDD" id="cd00788">
    <property type="entry name" value="KU70"/>
    <property type="match status" value="1"/>
</dbReference>
<dbReference type="GO" id="GO:0006310">
    <property type="term" value="P:DNA recombination"/>
    <property type="evidence" value="ECO:0007669"/>
    <property type="project" value="UniProtKB-KW"/>
</dbReference>
<dbReference type="Gene3D" id="2.40.290.10">
    <property type="match status" value="1"/>
</dbReference>
<dbReference type="InterPro" id="IPR006165">
    <property type="entry name" value="Ku70"/>
</dbReference>
<dbReference type="Pfam" id="PF03731">
    <property type="entry name" value="Ku_N"/>
    <property type="match status" value="1"/>
</dbReference>
<evidence type="ECO:0000256" key="11">
    <source>
        <dbReference type="ARBA" id="ARBA00022895"/>
    </source>
</evidence>
<evidence type="ECO:0000256" key="12">
    <source>
        <dbReference type="ARBA" id="ARBA00023125"/>
    </source>
</evidence>
<keyword evidence="7" id="KW-0227">DNA damage</keyword>
<dbReference type="GO" id="GO:0000781">
    <property type="term" value="C:chromosome, telomeric region"/>
    <property type="evidence" value="ECO:0007669"/>
    <property type="project" value="UniProtKB-SubCell"/>
</dbReference>
<keyword evidence="15" id="KW-0539">Nucleus</keyword>
<evidence type="ECO:0000256" key="6">
    <source>
        <dbReference type="ARBA" id="ARBA00022741"/>
    </source>
</evidence>
<keyword evidence="11" id="KW-0779">Telomere</keyword>
<dbReference type="EC" id="3.6.4.12" evidence="4"/>
<dbReference type="Gene3D" id="3.40.50.410">
    <property type="entry name" value="von Willebrand factor, type A domain"/>
    <property type="match status" value="1"/>
</dbReference>